<sequence length="78" mass="8369">MSPIRTTLTARLSAGPDVTGEVAWSPWCTDGLETRLCGWILSTFLARTTPSMGSSLPVLELVTTVLLLPPPRNIAEVC</sequence>
<reference evidence="1" key="3">
    <citation type="submission" date="2022-06" db="UniProtKB">
        <authorList>
            <consortium name="EnsemblPlants"/>
        </authorList>
    </citation>
    <scope>IDENTIFICATION</scope>
</reference>
<organism evidence="1 2">
    <name type="scientific">Triticum urartu</name>
    <name type="common">Red wild einkorn</name>
    <name type="synonym">Crithodium urartu</name>
    <dbReference type="NCBI Taxonomy" id="4572"/>
    <lineage>
        <taxon>Eukaryota</taxon>
        <taxon>Viridiplantae</taxon>
        <taxon>Streptophyta</taxon>
        <taxon>Embryophyta</taxon>
        <taxon>Tracheophyta</taxon>
        <taxon>Spermatophyta</taxon>
        <taxon>Magnoliopsida</taxon>
        <taxon>Liliopsida</taxon>
        <taxon>Poales</taxon>
        <taxon>Poaceae</taxon>
        <taxon>BOP clade</taxon>
        <taxon>Pooideae</taxon>
        <taxon>Triticodae</taxon>
        <taxon>Triticeae</taxon>
        <taxon>Triticinae</taxon>
        <taxon>Triticum</taxon>
    </lineage>
</organism>
<accession>A0A8R7JWU8</accession>
<dbReference type="EnsemblPlants" id="TuG1812G0100001015.01.T01">
    <property type="protein sequence ID" value="TuG1812G0100001015.01.T01.cds258285"/>
    <property type="gene ID" value="TuG1812G0100001015.01"/>
</dbReference>
<dbReference type="Proteomes" id="UP000015106">
    <property type="component" value="Chromosome 1"/>
</dbReference>
<proteinExistence type="predicted"/>
<reference evidence="1" key="2">
    <citation type="submission" date="2018-03" db="EMBL/GenBank/DDBJ databases">
        <title>The Triticum urartu genome reveals the dynamic nature of wheat genome evolution.</title>
        <authorList>
            <person name="Ling H."/>
            <person name="Ma B."/>
            <person name="Shi X."/>
            <person name="Liu H."/>
            <person name="Dong L."/>
            <person name="Sun H."/>
            <person name="Cao Y."/>
            <person name="Gao Q."/>
            <person name="Zheng S."/>
            <person name="Li Y."/>
            <person name="Yu Y."/>
            <person name="Du H."/>
            <person name="Qi M."/>
            <person name="Li Y."/>
            <person name="Yu H."/>
            <person name="Cui Y."/>
            <person name="Wang N."/>
            <person name="Chen C."/>
            <person name="Wu H."/>
            <person name="Zhao Y."/>
            <person name="Zhang J."/>
            <person name="Li Y."/>
            <person name="Zhou W."/>
            <person name="Zhang B."/>
            <person name="Hu W."/>
            <person name="Eijk M."/>
            <person name="Tang J."/>
            <person name="Witsenboer H."/>
            <person name="Zhao S."/>
            <person name="Li Z."/>
            <person name="Zhang A."/>
            <person name="Wang D."/>
            <person name="Liang C."/>
        </authorList>
    </citation>
    <scope>NUCLEOTIDE SEQUENCE [LARGE SCALE GENOMIC DNA]</scope>
    <source>
        <strain evidence="1">cv. G1812</strain>
    </source>
</reference>
<dbReference type="AlphaFoldDB" id="A0A8R7JWU8"/>
<keyword evidence="2" id="KW-1185">Reference proteome</keyword>
<protein>
    <submittedName>
        <fullName evidence="1">Uncharacterized protein</fullName>
    </submittedName>
</protein>
<evidence type="ECO:0000313" key="1">
    <source>
        <dbReference type="EnsemblPlants" id="TuG1812G0100001015.01.T01.cds258285"/>
    </source>
</evidence>
<reference evidence="2" key="1">
    <citation type="journal article" date="2013" name="Nature">
        <title>Draft genome of the wheat A-genome progenitor Triticum urartu.</title>
        <authorList>
            <person name="Ling H.Q."/>
            <person name="Zhao S."/>
            <person name="Liu D."/>
            <person name="Wang J."/>
            <person name="Sun H."/>
            <person name="Zhang C."/>
            <person name="Fan H."/>
            <person name="Li D."/>
            <person name="Dong L."/>
            <person name="Tao Y."/>
            <person name="Gao C."/>
            <person name="Wu H."/>
            <person name="Li Y."/>
            <person name="Cui Y."/>
            <person name="Guo X."/>
            <person name="Zheng S."/>
            <person name="Wang B."/>
            <person name="Yu K."/>
            <person name="Liang Q."/>
            <person name="Yang W."/>
            <person name="Lou X."/>
            <person name="Chen J."/>
            <person name="Feng M."/>
            <person name="Jian J."/>
            <person name="Zhang X."/>
            <person name="Luo G."/>
            <person name="Jiang Y."/>
            <person name="Liu J."/>
            <person name="Wang Z."/>
            <person name="Sha Y."/>
            <person name="Zhang B."/>
            <person name="Wu H."/>
            <person name="Tang D."/>
            <person name="Shen Q."/>
            <person name="Xue P."/>
            <person name="Zou S."/>
            <person name="Wang X."/>
            <person name="Liu X."/>
            <person name="Wang F."/>
            <person name="Yang Y."/>
            <person name="An X."/>
            <person name="Dong Z."/>
            <person name="Zhang K."/>
            <person name="Zhang X."/>
            <person name="Luo M.C."/>
            <person name="Dvorak J."/>
            <person name="Tong Y."/>
            <person name="Wang J."/>
            <person name="Yang H."/>
            <person name="Li Z."/>
            <person name="Wang D."/>
            <person name="Zhang A."/>
            <person name="Wang J."/>
        </authorList>
    </citation>
    <scope>NUCLEOTIDE SEQUENCE</scope>
    <source>
        <strain evidence="2">cv. G1812</strain>
    </source>
</reference>
<name>A0A8R7JWU8_TRIUA</name>
<evidence type="ECO:0000313" key="2">
    <source>
        <dbReference type="Proteomes" id="UP000015106"/>
    </source>
</evidence>
<dbReference type="Gramene" id="TuG1812G0100001015.01.T01">
    <property type="protein sequence ID" value="TuG1812G0100001015.01.T01.cds258285"/>
    <property type="gene ID" value="TuG1812G0100001015.01"/>
</dbReference>